<organism evidence="8 9">
    <name type="scientific">Uncinula necator</name>
    <name type="common">Grape powdery mildew</name>
    <dbReference type="NCBI Taxonomy" id="52586"/>
    <lineage>
        <taxon>Eukaryota</taxon>
        <taxon>Fungi</taxon>
        <taxon>Dikarya</taxon>
        <taxon>Ascomycota</taxon>
        <taxon>Pezizomycotina</taxon>
        <taxon>Leotiomycetes</taxon>
        <taxon>Erysiphales</taxon>
        <taxon>Erysiphaceae</taxon>
        <taxon>Erysiphe</taxon>
    </lineage>
</organism>
<feature type="transmembrane region" description="Helical" evidence="6">
    <location>
        <begin position="238"/>
        <end position="261"/>
    </location>
</feature>
<feature type="transmembrane region" description="Helical" evidence="6">
    <location>
        <begin position="324"/>
        <end position="342"/>
    </location>
</feature>
<feature type="compositionally biased region" description="Basic and acidic residues" evidence="5">
    <location>
        <begin position="361"/>
        <end position="372"/>
    </location>
</feature>
<feature type="transmembrane region" description="Helical" evidence="6">
    <location>
        <begin position="102"/>
        <end position="119"/>
    </location>
</feature>
<reference evidence="8 9" key="1">
    <citation type="journal article" date="2014" name="BMC Genomics">
        <title>Adaptive genomic structural variation in the grape powdery mildew pathogen, Erysiphe necator.</title>
        <authorList>
            <person name="Jones L."/>
            <person name="Riaz S."/>
            <person name="Morales-Cruz A."/>
            <person name="Amrine K.C."/>
            <person name="McGuire B."/>
            <person name="Gubler W.D."/>
            <person name="Walker M.A."/>
            <person name="Cantu D."/>
        </authorList>
    </citation>
    <scope>NUCLEOTIDE SEQUENCE [LARGE SCALE GENOMIC DNA]</scope>
    <source>
        <strain evidence="9">c</strain>
    </source>
</reference>
<comment type="caution">
    <text evidence="8">The sequence shown here is derived from an EMBL/GenBank/DDBJ whole genome shotgun (WGS) entry which is preliminary data.</text>
</comment>
<evidence type="ECO:0000256" key="6">
    <source>
        <dbReference type="SAM" id="Phobius"/>
    </source>
</evidence>
<comment type="subcellular location">
    <subcellularLocation>
        <location evidence="1">Membrane</location>
        <topology evidence="1">Multi-pass membrane protein</topology>
    </subcellularLocation>
</comment>
<keyword evidence="2 6" id="KW-0812">Transmembrane</keyword>
<dbReference type="Pfam" id="PF00892">
    <property type="entry name" value="EamA"/>
    <property type="match status" value="2"/>
</dbReference>
<keyword evidence="9" id="KW-1185">Reference proteome</keyword>
<dbReference type="AlphaFoldDB" id="A0A0B1P3E3"/>
<keyword evidence="4 6" id="KW-0472">Membrane</keyword>
<proteinExistence type="predicted"/>
<feature type="transmembrane region" description="Helical" evidence="6">
    <location>
        <begin position="299"/>
        <end position="318"/>
    </location>
</feature>
<feature type="transmembrane region" description="Helical" evidence="6">
    <location>
        <begin position="152"/>
        <end position="171"/>
    </location>
</feature>
<dbReference type="EMBL" id="JNVN01003139">
    <property type="protein sequence ID" value="KHJ31194.1"/>
    <property type="molecule type" value="Genomic_DNA"/>
</dbReference>
<feature type="region of interest" description="Disordered" evidence="5">
    <location>
        <begin position="352"/>
        <end position="372"/>
    </location>
</feature>
<keyword evidence="3 6" id="KW-1133">Transmembrane helix</keyword>
<evidence type="ECO:0000259" key="7">
    <source>
        <dbReference type="Pfam" id="PF00892"/>
    </source>
</evidence>
<accession>A0A0B1P3E3</accession>
<dbReference type="Proteomes" id="UP000030854">
    <property type="component" value="Unassembled WGS sequence"/>
</dbReference>
<dbReference type="GO" id="GO:0016020">
    <property type="term" value="C:membrane"/>
    <property type="evidence" value="ECO:0007669"/>
    <property type="project" value="UniProtKB-SubCell"/>
</dbReference>
<dbReference type="InterPro" id="IPR037185">
    <property type="entry name" value="EmrE-like"/>
</dbReference>
<evidence type="ECO:0000256" key="3">
    <source>
        <dbReference type="ARBA" id="ARBA00022989"/>
    </source>
</evidence>
<dbReference type="HOGENOM" id="CLU_032828_4_3_1"/>
<evidence type="ECO:0000256" key="2">
    <source>
        <dbReference type="ARBA" id="ARBA00022692"/>
    </source>
</evidence>
<dbReference type="PANTHER" id="PTHR22911">
    <property type="entry name" value="ACYL-MALONYL CONDENSING ENZYME-RELATED"/>
    <property type="match status" value="1"/>
</dbReference>
<feature type="domain" description="EamA" evidence="7">
    <location>
        <begin position="207"/>
        <end position="339"/>
    </location>
</feature>
<feature type="transmembrane region" description="Helical" evidence="6">
    <location>
        <begin position="206"/>
        <end position="226"/>
    </location>
</feature>
<evidence type="ECO:0000313" key="9">
    <source>
        <dbReference type="Proteomes" id="UP000030854"/>
    </source>
</evidence>
<protein>
    <submittedName>
        <fullName evidence="8">Putative duf6 domain protein</fullName>
    </submittedName>
</protein>
<dbReference type="PANTHER" id="PTHR22911:SF6">
    <property type="entry name" value="SOLUTE CARRIER FAMILY 35 MEMBER G1"/>
    <property type="match status" value="1"/>
</dbReference>
<evidence type="ECO:0000256" key="1">
    <source>
        <dbReference type="ARBA" id="ARBA00004141"/>
    </source>
</evidence>
<dbReference type="OMA" id="KYSLWDA"/>
<evidence type="ECO:0000256" key="4">
    <source>
        <dbReference type="ARBA" id="ARBA00023136"/>
    </source>
</evidence>
<dbReference type="SUPFAM" id="SSF103481">
    <property type="entry name" value="Multidrug resistance efflux transporter EmrE"/>
    <property type="match status" value="2"/>
</dbReference>
<evidence type="ECO:0000313" key="8">
    <source>
        <dbReference type="EMBL" id="KHJ31194.1"/>
    </source>
</evidence>
<dbReference type="InterPro" id="IPR000620">
    <property type="entry name" value="EamA_dom"/>
</dbReference>
<sequence length="372" mass="41535">MPEQDTIIRSNDSKESGTCKWKRIWMNNRGAFLILIAEAFASAMDAIARYLQQGEHGMHTFQIIFARMSGTFIISFIYLWWKRLPNFPLSNPSVRPLLILRSLFGFCGVFCIYYSVHYLPLAEATIFRFLVPLLTAFTCSILLHQPFTRKDLMLSILALVGIVIIAHPASIMGRASSIEGVVYNPVSKVVSIYLSHADATTPIQRVIAVVMATIGVIGGAGSYTTIRFIGERAHALHLMIYYSFLCTFCSAFFLLVVPGISFVKPQGLDWVMLLLLGLLGFAVQFLLTKGLQLDHSNKATSMLYSQVIYAILFDWVIWRVLPDKWGCIGGAIVIGSTLWSALTKPSVHSQKELTVSETPDEERPLLGDTNKK</sequence>
<evidence type="ECO:0000256" key="5">
    <source>
        <dbReference type="SAM" id="MobiDB-lite"/>
    </source>
</evidence>
<name>A0A0B1P3E3_UNCNE</name>
<feature type="domain" description="EamA" evidence="7">
    <location>
        <begin position="29"/>
        <end position="165"/>
    </location>
</feature>
<feature type="transmembrane region" description="Helical" evidence="6">
    <location>
        <begin position="63"/>
        <end position="81"/>
    </location>
</feature>
<gene>
    <name evidence="8" type="ORF">EV44_g4725</name>
</gene>
<feature type="transmembrane region" description="Helical" evidence="6">
    <location>
        <begin position="30"/>
        <end position="51"/>
    </location>
</feature>
<feature type="transmembrane region" description="Helical" evidence="6">
    <location>
        <begin position="267"/>
        <end position="287"/>
    </location>
</feature>
<feature type="transmembrane region" description="Helical" evidence="6">
    <location>
        <begin position="125"/>
        <end position="143"/>
    </location>
</feature>